<proteinExistence type="predicted"/>
<gene>
    <name evidence="1" type="ORF">FGADI_3401</name>
</gene>
<dbReference type="AlphaFoldDB" id="A0A8H4X0X4"/>
<reference evidence="1" key="2">
    <citation type="submission" date="2020-05" db="EMBL/GenBank/DDBJ databases">
        <authorList>
            <person name="Kim H.-S."/>
            <person name="Proctor R.H."/>
            <person name="Brown D.W."/>
        </authorList>
    </citation>
    <scope>NUCLEOTIDE SEQUENCE</scope>
    <source>
        <strain evidence="1">NRRL 45417</strain>
    </source>
</reference>
<keyword evidence="2" id="KW-1185">Reference proteome</keyword>
<dbReference type="Proteomes" id="UP000604273">
    <property type="component" value="Unassembled WGS sequence"/>
</dbReference>
<dbReference type="EMBL" id="JABFAI010000076">
    <property type="protein sequence ID" value="KAF4956989.1"/>
    <property type="molecule type" value="Genomic_DNA"/>
</dbReference>
<protein>
    <submittedName>
        <fullName evidence="1">Uncharacterized protein</fullName>
    </submittedName>
</protein>
<organism evidence="1 2">
    <name type="scientific">Fusarium gaditjirri</name>
    <dbReference type="NCBI Taxonomy" id="282569"/>
    <lineage>
        <taxon>Eukaryota</taxon>
        <taxon>Fungi</taxon>
        <taxon>Dikarya</taxon>
        <taxon>Ascomycota</taxon>
        <taxon>Pezizomycotina</taxon>
        <taxon>Sordariomycetes</taxon>
        <taxon>Hypocreomycetidae</taxon>
        <taxon>Hypocreales</taxon>
        <taxon>Nectriaceae</taxon>
        <taxon>Fusarium</taxon>
        <taxon>Fusarium nisikadoi species complex</taxon>
    </lineage>
</organism>
<accession>A0A8H4X0X4</accession>
<evidence type="ECO:0000313" key="1">
    <source>
        <dbReference type="EMBL" id="KAF4956989.1"/>
    </source>
</evidence>
<reference evidence="1" key="1">
    <citation type="journal article" date="2020" name="BMC Genomics">
        <title>Correction to: Identification and distribution of gene clusters required for synthesis of sphingolipid metabolism inhibitors in diverse species of the filamentous fungus Fusarium.</title>
        <authorList>
            <person name="Kim H.S."/>
            <person name="Lohmar J.M."/>
            <person name="Busman M."/>
            <person name="Brown D.W."/>
            <person name="Naumann T.A."/>
            <person name="Divon H.H."/>
            <person name="Lysoe E."/>
            <person name="Uhlig S."/>
            <person name="Proctor R.H."/>
        </authorList>
    </citation>
    <scope>NUCLEOTIDE SEQUENCE</scope>
    <source>
        <strain evidence="1">NRRL 45417</strain>
    </source>
</reference>
<sequence length="320" mass="37394">MRPVVPEEVDDLLKSRQVMIFNRTLLGPAYIETLVSCSPRLITSKGGKRLPLEVWYMIIDFANRYPENHQYFLVLPKLLQTNAGGDELVCERFKRWLPFCDIKTLKGFEMFQFFLAHPDESDNPNLDPKRLRFFYHPYPSAIFSPFSSSISFPFSSFDSTCAFPAALLASKIKFLHVELTVPDVIKNVEDGKCDCCLRKHVIGTDFKGRQGNRWNTFWELLDGLSDWYMTGFFFCPLCVGPEHARESIDVHESTSLSREEYNSWLLDRLESLGFKRPRWEDVPYSLEKWLWSMQKLSEMAVEEDRRRWSDVAHERETGGE</sequence>
<name>A0A8H4X0X4_9HYPO</name>
<dbReference type="OrthoDB" id="4501419at2759"/>
<evidence type="ECO:0000313" key="2">
    <source>
        <dbReference type="Proteomes" id="UP000604273"/>
    </source>
</evidence>
<comment type="caution">
    <text evidence="1">The sequence shown here is derived from an EMBL/GenBank/DDBJ whole genome shotgun (WGS) entry which is preliminary data.</text>
</comment>